<proteinExistence type="predicted"/>
<gene>
    <name evidence="3" type="ORF">D7V78_04810</name>
</gene>
<protein>
    <submittedName>
        <fullName evidence="3">Uncharacterized protein</fullName>
    </submittedName>
</protein>
<comment type="caution">
    <text evidence="3">The sequence shown here is derived from an EMBL/GenBank/DDBJ whole genome shotgun (WGS) entry which is preliminary data.</text>
</comment>
<feature type="region of interest" description="Disordered" evidence="2">
    <location>
        <begin position="97"/>
        <end position="124"/>
    </location>
</feature>
<keyword evidence="1" id="KW-0175">Coiled coil</keyword>
<evidence type="ECO:0000256" key="1">
    <source>
        <dbReference type="SAM" id="Coils"/>
    </source>
</evidence>
<dbReference type="EMBL" id="RAYI01000007">
    <property type="protein sequence ID" value="RLT74514.1"/>
    <property type="molecule type" value="Genomic_DNA"/>
</dbReference>
<reference evidence="3 4" key="1">
    <citation type="submission" date="2018-09" db="EMBL/GenBank/DDBJ databases">
        <title>Murine metabolic-syndrome-specific gut microbial biobank.</title>
        <authorList>
            <person name="Liu C."/>
        </authorList>
    </citation>
    <scope>NUCLEOTIDE SEQUENCE [LARGE SCALE GENOMIC DNA]</scope>
    <source>
        <strain evidence="3 4">8-P5</strain>
    </source>
</reference>
<dbReference type="Proteomes" id="UP000278164">
    <property type="component" value="Unassembled WGS sequence"/>
</dbReference>
<feature type="coiled-coil region" evidence="1">
    <location>
        <begin position="131"/>
        <end position="158"/>
    </location>
</feature>
<evidence type="ECO:0000313" key="3">
    <source>
        <dbReference type="EMBL" id="RLT74514.1"/>
    </source>
</evidence>
<dbReference type="RefSeq" id="WP_121735231.1">
    <property type="nucleotide sequence ID" value="NZ_QXXG01000018.1"/>
</dbReference>
<sequence>MGNKGEEKENIFSSKPLPAINERVKILVEHYAKGSVKRFSEIINLSSSQKLNRVFNLDKRNNEYPEVSSDILLSIANMLSDINTEWLLTGNGTMSKTSRSVEPTHTHITHSSNNKDNETEEYKQQVHPEIVDKLLATIQEQAKEIGKLEQTITQLRRELGDAVSAANGSTIASVG</sequence>
<evidence type="ECO:0000313" key="4">
    <source>
        <dbReference type="Proteomes" id="UP000278164"/>
    </source>
</evidence>
<dbReference type="AlphaFoldDB" id="A0A3L7ZRL3"/>
<dbReference type="OrthoDB" id="1034290at2"/>
<accession>A0A3L7ZRL3</accession>
<feature type="compositionally biased region" description="Basic and acidic residues" evidence="2">
    <location>
        <begin position="113"/>
        <end position="124"/>
    </location>
</feature>
<evidence type="ECO:0000256" key="2">
    <source>
        <dbReference type="SAM" id="MobiDB-lite"/>
    </source>
</evidence>
<name>A0A3L7ZRL3_PARDI</name>
<organism evidence="3 4">
    <name type="scientific">Parabacteroides distasonis</name>
    <dbReference type="NCBI Taxonomy" id="823"/>
    <lineage>
        <taxon>Bacteria</taxon>
        <taxon>Pseudomonadati</taxon>
        <taxon>Bacteroidota</taxon>
        <taxon>Bacteroidia</taxon>
        <taxon>Bacteroidales</taxon>
        <taxon>Tannerellaceae</taxon>
        <taxon>Parabacteroides</taxon>
    </lineage>
</organism>